<accession>A0ABW4MH27</accession>
<dbReference type="EMBL" id="JBHUEK010000004">
    <property type="protein sequence ID" value="MFD1777297.1"/>
    <property type="molecule type" value="Genomic_DNA"/>
</dbReference>
<keyword evidence="3" id="KW-1185">Reference proteome</keyword>
<evidence type="ECO:0000313" key="2">
    <source>
        <dbReference type="EMBL" id="MFD1777297.1"/>
    </source>
</evidence>
<keyword evidence="1" id="KW-0812">Transmembrane</keyword>
<evidence type="ECO:0000256" key="1">
    <source>
        <dbReference type="SAM" id="Phobius"/>
    </source>
</evidence>
<feature type="transmembrane region" description="Helical" evidence="1">
    <location>
        <begin position="5"/>
        <end position="27"/>
    </location>
</feature>
<sequence>MDKFIYEVIGFFCGFMLIFLTSGTSIIEIPQLLTSFIINPFLFFILMICFFIGFLAHSVLIKGAIETFYHMAKGNRFSIMQLIIPVSLIGGYFILFMYGPWQTFLLIAFSIIYGIITVDLPSYSQSSNSE</sequence>
<keyword evidence="1" id="KW-0472">Membrane</keyword>
<reference evidence="3" key="1">
    <citation type="journal article" date="2019" name="Int. J. Syst. Evol. Microbiol.">
        <title>The Global Catalogue of Microorganisms (GCM) 10K type strain sequencing project: providing services to taxonomists for standard genome sequencing and annotation.</title>
        <authorList>
            <consortium name="The Broad Institute Genomics Platform"/>
            <consortium name="The Broad Institute Genome Sequencing Center for Infectious Disease"/>
            <person name="Wu L."/>
            <person name="Ma J."/>
        </authorList>
    </citation>
    <scope>NUCLEOTIDE SEQUENCE [LARGE SCALE GENOMIC DNA]</scope>
    <source>
        <strain evidence="3">CCUG 15531</strain>
    </source>
</reference>
<name>A0ABW4MH27_9BACI</name>
<organism evidence="2 3">
    <name type="scientific">Fredinandcohnia salidurans</name>
    <dbReference type="NCBI Taxonomy" id="2595041"/>
    <lineage>
        <taxon>Bacteria</taxon>
        <taxon>Bacillati</taxon>
        <taxon>Bacillota</taxon>
        <taxon>Bacilli</taxon>
        <taxon>Bacillales</taxon>
        <taxon>Bacillaceae</taxon>
        <taxon>Fredinandcohnia</taxon>
    </lineage>
</organism>
<evidence type="ECO:0000313" key="3">
    <source>
        <dbReference type="Proteomes" id="UP001597227"/>
    </source>
</evidence>
<gene>
    <name evidence="2" type="ORF">ACFSFW_01205</name>
</gene>
<proteinExistence type="predicted"/>
<dbReference type="RefSeq" id="WP_388034566.1">
    <property type="nucleotide sequence ID" value="NZ_JBHUEK010000004.1"/>
</dbReference>
<feature type="transmembrane region" description="Helical" evidence="1">
    <location>
        <begin position="104"/>
        <end position="123"/>
    </location>
</feature>
<feature type="transmembrane region" description="Helical" evidence="1">
    <location>
        <begin position="77"/>
        <end position="98"/>
    </location>
</feature>
<protein>
    <submittedName>
        <fullName evidence="2">Uncharacterized protein</fullName>
    </submittedName>
</protein>
<dbReference type="Proteomes" id="UP001597227">
    <property type="component" value="Unassembled WGS sequence"/>
</dbReference>
<comment type="caution">
    <text evidence="2">The sequence shown here is derived from an EMBL/GenBank/DDBJ whole genome shotgun (WGS) entry which is preliminary data.</text>
</comment>
<feature type="transmembrane region" description="Helical" evidence="1">
    <location>
        <begin position="33"/>
        <end position="56"/>
    </location>
</feature>
<keyword evidence="1" id="KW-1133">Transmembrane helix</keyword>